<keyword evidence="3 7" id="KW-1134">Transmembrane beta strand</keyword>
<dbReference type="Pfam" id="PF13715">
    <property type="entry name" value="CarbopepD_reg_2"/>
    <property type="match status" value="1"/>
</dbReference>
<dbReference type="Proteomes" id="UP000283387">
    <property type="component" value="Unassembled WGS sequence"/>
</dbReference>
<dbReference type="InterPro" id="IPR008969">
    <property type="entry name" value="CarboxyPept-like_regulatory"/>
</dbReference>
<comment type="caution">
    <text evidence="9">The sequence shown here is derived from an EMBL/GenBank/DDBJ whole genome shotgun (WGS) entry which is preliminary data.</text>
</comment>
<dbReference type="EMBL" id="RAPN01000001">
    <property type="protein sequence ID" value="RKD90831.1"/>
    <property type="molecule type" value="Genomic_DNA"/>
</dbReference>
<dbReference type="InterPro" id="IPR039426">
    <property type="entry name" value="TonB-dep_rcpt-like"/>
</dbReference>
<accession>A0A419W5U3</accession>
<keyword evidence="10" id="KW-1185">Reference proteome</keyword>
<dbReference type="Gene3D" id="2.40.170.20">
    <property type="entry name" value="TonB-dependent receptor, beta-barrel domain"/>
    <property type="match status" value="1"/>
</dbReference>
<dbReference type="OrthoDB" id="9768177at2"/>
<dbReference type="SUPFAM" id="SSF56935">
    <property type="entry name" value="Porins"/>
    <property type="match status" value="1"/>
</dbReference>
<reference evidence="9 10" key="1">
    <citation type="submission" date="2018-09" db="EMBL/GenBank/DDBJ databases">
        <title>Genomic Encyclopedia of Archaeal and Bacterial Type Strains, Phase II (KMG-II): from individual species to whole genera.</title>
        <authorList>
            <person name="Goeker M."/>
        </authorList>
    </citation>
    <scope>NUCLEOTIDE SEQUENCE [LARGE SCALE GENOMIC DNA]</scope>
    <source>
        <strain evidence="9 10">DSM 27148</strain>
    </source>
</reference>
<comment type="similarity">
    <text evidence="7">Belongs to the TonB-dependent receptor family.</text>
</comment>
<proteinExistence type="inferred from homology"/>
<dbReference type="InterPro" id="IPR023997">
    <property type="entry name" value="TonB-dep_OMP_SusC/RagA_CS"/>
</dbReference>
<evidence type="ECO:0000256" key="4">
    <source>
        <dbReference type="ARBA" id="ARBA00022692"/>
    </source>
</evidence>
<feature type="domain" description="Secretin/TonB short N-terminal" evidence="8">
    <location>
        <begin position="62"/>
        <end position="113"/>
    </location>
</feature>
<keyword evidence="5 7" id="KW-0472">Membrane</keyword>
<protein>
    <submittedName>
        <fullName evidence="9">TonB-linked SusC/RagA family outer membrane protein</fullName>
    </submittedName>
</protein>
<evidence type="ECO:0000256" key="2">
    <source>
        <dbReference type="ARBA" id="ARBA00022448"/>
    </source>
</evidence>
<name>A0A419W5U3_9BACT</name>
<dbReference type="GO" id="GO:0009279">
    <property type="term" value="C:cell outer membrane"/>
    <property type="evidence" value="ECO:0007669"/>
    <property type="project" value="UniProtKB-SubCell"/>
</dbReference>
<keyword evidence="2 7" id="KW-0813">Transport</keyword>
<evidence type="ECO:0000256" key="5">
    <source>
        <dbReference type="ARBA" id="ARBA00023136"/>
    </source>
</evidence>
<evidence type="ECO:0000256" key="1">
    <source>
        <dbReference type="ARBA" id="ARBA00004571"/>
    </source>
</evidence>
<dbReference type="InterPro" id="IPR023996">
    <property type="entry name" value="TonB-dep_OMP_SusC/RagA"/>
</dbReference>
<evidence type="ECO:0000256" key="7">
    <source>
        <dbReference type="PROSITE-ProRule" id="PRU01360"/>
    </source>
</evidence>
<dbReference type="InterPro" id="IPR036942">
    <property type="entry name" value="Beta-barrel_TonB_sf"/>
</dbReference>
<evidence type="ECO:0000256" key="3">
    <source>
        <dbReference type="ARBA" id="ARBA00022452"/>
    </source>
</evidence>
<dbReference type="Pfam" id="PF07660">
    <property type="entry name" value="STN"/>
    <property type="match status" value="1"/>
</dbReference>
<evidence type="ECO:0000256" key="6">
    <source>
        <dbReference type="ARBA" id="ARBA00023237"/>
    </source>
</evidence>
<dbReference type="Pfam" id="PF07715">
    <property type="entry name" value="Plug"/>
    <property type="match status" value="1"/>
</dbReference>
<dbReference type="InterPro" id="IPR011662">
    <property type="entry name" value="Secretin/TonB_short_N"/>
</dbReference>
<evidence type="ECO:0000313" key="9">
    <source>
        <dbReference type="EMBL" id="RKD90831.1"/>
    </source>
</evidence>
<keyword evidence="6 7" id="KW-0998">Cell outer membrane</keyword>
<dbReference type="NCBIfam" id="TIGR04056">
    <property type="entry name" value="OMP_RagA_SusC"/>
    <property type="match status" value="1"/>
</dbReference>
<dbReference type="PROSITE" id="PS52016">
    <property type="entry name" value="TONB_DEPENDENT_REC_3"/>
    <property type="match status" value="1"/>
</dbReference>
<dbReference type="AlphaFoldDB" id="A0A419W5U3"/>
<dbReference type="InterPro" id="IPR012910">
    <property type="entry name" value="Plug_dom"/>
</dbReference>
<dbReference type="NCBIfam" id="TIGR04057">
    <property type="entry name" value="SusC_RagA_signa"/>
    <property type="match status" value="1"/>
</dbReference>
<evidence type="ECO:0000259" key="8">
    <source>
        <dbReference type="SMART" id="SM00965"/>
    </source>
</evidence>
<sequence length="1167" mass="130537">MHLKKKNYCRWLKILVSMKLSFVLIVLSFQLSASSLAQSVTLRVENVTVQEALNRLSRETGLSIVYDEAFFEGANRISVDLTNATIETALERCLENTGYQYQVDRDIIYIRKIEEQPQVSSDVRVSGVVMDSEGLALPGVNILIKGTSRGITTDGQGRFALNVLVGKTLVFRFVGMKNHEITIGDKPMDVKIVMEQEVSELGNIDVISTGYQKIRPEHSTGSVAAIQMKEYDSRINTVDFLDGLQDKIPGLLINDDVTFEGNSLFQIRGISTINGNKDPLIVIDGYPTELSLESINPNEIESVTVLKDAAAASIYGVRASNGVIVIERKNAKPGEVRVDFRSTLSVKPKTNYSRYRWDDDASANIIDFMEETRGSLAAGYWFSMNFPALSAQVTYPEPMVILAQKAGGAITAEEAEEKLNALKSYNNTDDYSRLFLQNAVTQTYNLNISGGNKKTLYYLTANYAKSDLESVTNSNERFSLSGRATFNLSDRLSLLVDNTFSKSSAISHPVPDISTFYPYERFEDEDGNALATYSGSLANPYYNDYLLGKGLMDNMYYPLEDMKDISDNTSALSQRINATLNYKISDAVSLNIGGVFEASKTDTRHLANENSSEVREYVNRYTTTDNDGLLVYNFPKGSFLQENKASTNGFTLRGQVNLNKEVVENHTINMIMGGEIRKQVSESSLASYMGYNDQTLLLQAVDFYSLLTDFPTEYANANPTLSLSTLFNQAYTENRFLSFYSNLVYSFKSKYSLTGSIRVDQSNLFGTNPKYKYKPLWSVGTAWNIHRETFMQDLDWIKSLKLRAAVGFNGNVAKNSLPQIIASSSYNSDYADMETLDLSAPANSKLRWEQTLNINYGLDFSIFKNISGSLEYYIKKSTDVLANNKIDPTRGVSTAIVNESSLRNNGFEIMLHADWITRKRFNWNTGFVFSYNTSKILEVYDNEITSTSKSYTYAMGNTNYLKGYAIGSVFNYRYAGLDSEDGTVLIYDADGNTKHFDENDKGKSDVVYRGTTIPKYNIGLSNRVDVGNFYFYAMCRFYGGFVTKIPVPTPGGTRPLAGAFNFWRETGDELDPDMLPAYNAGHDSYYAATDRYTVNGAYFTLGDLTASYSLSGSEFVRKLGVSSLELRAQAHNVYTFALNDQNYSKAMGSYAKKYITPTYTFALNFSF</sequence>
<keyword evidence="4 7" id="KW-0812">Transmembrane</keyword>
<organism evidence="9 10">
    <name type="scientific">Mangrovibacterium diazotrophicum</name>
    <dbReference type="NCBI Taxonomy" id="1261403"/>
    <lineage>
        <taxon>Bacteria</taxon>
        <taxon>Pseudomonadati</taxon>
        <taxon>Bacteroidota</taxon>
        <taxon>Bacteroidia</taxon>
        <taxon>Marinilabiliales</taxon>
        <taxon>Prolixibacteraceae</taxon>
        <taxon>Mangrovibacterium</taxon>
    </lineage>
</organism>
<dbReference type="Gene3D" id="2.170.130.10">
    <property type="entry name" value="TonB-dependent receptor, plug domain"/>
    <property type="match status" value="1"/>
</dbReference>
<dbReference type="InterPro" id="IPR037066">
    <property type="entry name" value="Plug_dom_sf"/>
</dbReference>
<dbReference type="Gene3D" id="3.55.50.30">
    <property type="match status" value="1"/>
</dbReference>
<dbReference type="SMART" id="SM00965">
    <property type="entry name" value="STN"/>
    <property type="match status" value="1"/>
</dbReference>
<gene>
    <name evidence="9" type="ORF">BC643_1175</name>
</gene>
<comment type="subcellular location">
    <subcellularLocation>
        <location evidence="1 7">Cell outer membrane</location>
        <topology evidence="1 7">Multi-pass membrane protein</topology>
    </subcellularLocation>
</comment>
<dbReference type="SUPFAM" id="SSF49464">
    <property type="entry name" value="Carboxypeptidase regulatory domain-like"/>
    <property type="match status" value="1"/>
</dbReference>
<evidence type="ECO:0000313" key="10">
    <source>
        <dbReference type="Proteomes" id="UP000283387"/>
    </source>
</evidence>
<dbReference type="Gene3D" id="2.60.40.1120">
    <property type="entry name" value="Carboxypeptidase-like, regulatory domain"/>
    <property type="match status" value="1"/>
</dbReference>